<gene>
    <name evidence="1" type="ORF">OUZ56_029848</name>
</gene>
<comment type="caution">
    <text evidence="1">The sequence shown here is derived from an EMBL/GenBank/DDBJ whole genome shotgun (WGS) entry which is preliminary data.</text>
</comment>
<dbReference type="EMBL" id="JAOYFB010000040">
    <property type="protein sequence ID" value="KAK4037820.1"/>
    <property type="molecule type" value="Genomic_DNA"/>
</dbReference>
<evidence type="ECO:0000313" key="2">
    <source>
        <dbReference type="Proteomes" id="UP001234178"/>
    </source>
</evidence>
<name>A0ABR0B819_9CRUS</name>
<accession>A0ABR0B819</accession>
<evidence type="ECO:0000313" key="1">
    <source>
        <dbReference type="EMBL" id="KAK4037820.1"/>
    </source>
</evidence>
<sequence>MFCENDANKLLRNEVLLQHGYRKMVILKPKTLSIRKDKKDQEKTTAKEEQRLFTVEILERNQILYRASRAVDVELSLSSQGSCVIRWRFTVDLVRGLLSKGSKVYEPHSGTKSWDEERPVPEPGLFGSVGRIGEGRRGDGHDSAGLGLGLGNVAYRNNLTYVPAACECLRRCQWRRCSLSEWGAGDRCSIPDEVMNYCGYLTRNSRSYLKQVFIFYAVGYGRGSNGEKGTQITIKFSDGIAAAQSDNWIFQASFRKDNHQQWITRTSQHLTVLNAPGRPPQRPLITTKDDILTQQTGFHTGSTNNHLQDLTTGMVVNTK</sequence>
<protein>
    <submittedName>
        <fullName evidence="1">Uncharacterized protein</fullName>
    </submittedName>
</protein>
<organism evidence="1 2">
    <name type="scientific">Daphnia magna</name>
    <dbReference type="NCBI Taxonomy" id="35525"/>
    <lineage>
        <taxon>Eukaryota</taxon>
        <taxon>Metazoa</taxon>
        <taxon>Ecdysozoa</taxon>
        <taxon>Arthropoda</taxon>
        <taxon>Crustacea</taxon>
        <taxon>Branchiopoda</taxon>
        <taxon>Diplostraca</taxon>
        <taxon>Cladocera</taxon>
        <taxon>Anomopoda</taxon>
        <taxon>Daphniidae</taxon>
        <taxon>Daphnia</taxon>
    </lineage>
</organism>
<reference evidence="1 2" key="1">
    <citation type="journal article" date="2023" name="Nucleic Acids Res.">
        <title>The hologenome of Daphnia magna reveals possible DNA methylation and microbiome-mediated evolution of the host genome.</title>
        <authorList>
            <person name="Chaturvedi A."/>
            <person name="Li X."/>
            <person name="Dhandapani V."/>
            <person name="Marshall H."/>
            <person name="Kissane S."/>
            <person name="Cuenca-Cambronero M."/>
            <person name="Asole G."/>
            <person name="Calvet F."/>
            <person name="Ruiz-Romero M."/>
            <person name="Marangio P."/>
            <person name="Guigo R."/>
            <person name="Rago D."/>
            <person name="Mirbahai L."/>
            <person name="Eastwood N."/>
            <person name="Colbourne J.K."/>
            <person name="Zhou J."/>
            <person name="Mallon E."/>
            <person name="Orsini L."/>
        </authorList>
    </citation>
    <scope>NUCLEOTIDE SEQUENCE [LARGE SCALE GENOMIC DNA]</scope>
    <source>
        <strain evidence="1">LRV0_1</strain>
    </source>
</reference>
<keyword evidence="2" id="KW-1185">Reference proteome</keyword>
<dbReference type="Proteomes" id="UP001234178">
    <property type="component" value="Unassembled WGS sequence"/>
</dbReference>
<proteinExistence type="predicted"/>